<feature type="domain" description="J" evidence="1">
    <location>
        <begin position="174"/>
        <end position="237"/>
    </location>
</feature>
<sequence>MNIFLVFLAAIILFYALSKGYLSKPATPKNFALLDAKFLIRLLAKVAKSDGIVDKTEASYITLVLDDICSKLGNDSIRYELKQIYTQEKDSKTKAFDIALEYKTLLNLKEQTCINLVVFFLNLAYIDGEFSDSERKTLIQICDGFGLGNDLCEQLFTKFGTEFELRYKNTNDLDPYKILEIDKDASFDEIKKQYRKLAKQNHPDFLAGADEKVISNATKRLQEINEAYAVLKAKFGK</sequence>
<evidence type="ECO:0000313" key="2">
    <source>
        <dbReference type="EMBL" id="CUU85101.1"/>
    </source>
</evidence>
<dbReference type="PANTHER" id="PTHR24074">
    <property type="entry name" value="CO-CHAPERONE PROTEIN DJLA"/>
    <property type="match status" value="1"/>
</dbReference>
<proteinExistence type="predicted"/>
<dbReference type="Gene3D" id="1.10.3680.10">
    <property type="entry name" value="TerB-like"/>
    <property type="match status" value="1"/>
</dbReference>
<organism evidence="2 3">
    <name type="scientific">Campylobacter hyointestinalis subsp. hyointestinalis</name>
    <dbReference type="NCBI Taxonomy" id="91352"/>
    <lineage>
        <taxon>Bacteria</taxon>
        <taxon>Pseudomonadati</taxon>
        <taxon>Campylobacterota</taxon>
        <taxon>Epsilonproteobacteria</taxon>
        <taxon>Campylobacterales</taxon>
        <taxon>Campylobacteraceae</taxon>
        <taxon>Campylobacter</taxon>
    </lineage>
</organism>
<dbReference type="AlphaFoldDB" id="A0A0S4SHQ9"/>
<dbReference type="Gene3D" id="1.10.287.110">
    <property type="entry name" value="DnaJ domain"/>
    <property type="match status" value="1"/>
</dbReference>
<dbReference type="InterPro" id="IPR007791">
    <property type="entry name" value="DjlA_N"/>
</dbReference>
<dbReference type="Proteomes" id="UP000052237">
    <property type="component" value="Unassembled WGS sequence"/>
</dbReference>
<dbReference type="SUPFAM" id="SSF46565">
    <property type="entry name" value="Chaperone J-domain"/>
    <property type="match status" value="1"/>
</dbReference>
<keyword evidence="3" id="KW-1185">Reference proteome</keyword>
<dbReference type="InterPro" id="IPR029024">
    <property type="entry name" value="TerB-like"/>
</dbReference>
<dbReference type="EMBL" id="FAVB01000003">
    <property type="protein sequence ID" value="CUU85101.1"/>
    <property type="molecule type" value="Genomic_DNA"/>
</dbReference>
<comment type="caution">
    <text evidence="2">The sequence shown here is derived from an EMBL/GenBank/DDBJ whole genome shotgun (WGS) entry which is preliminary data.</text>
</comment>
<dbReference type="Pfam" id="PF05099">
    <property type="entry name" value="TerB"/>
    <property type="match status" value="1"/>
</dbReference>
<gene>
    <name evidence="2" type="primary">dnaJ_3</name>
    <name evidence="2" type="ORF">ERS686654_01594</name>
</gene>
<reference evidence="2 3" key="1">
    <citation type="submission" date="2015-11" db="EMBL/GenBank/DDBJ databases">
        <authorList>
            <consortium name="Pathogen Informatics"/>
        </authorList>
    </citation>
    <scope>NUCLEOTIDE SEQUENCE [LARGE SCALE GENOMIC DNA]</scope>
    <source>
        <strain evidence="2 3">006A-0059</strain>
    </source>
</reference>
<accession>A0A0S4SHQ9</accession>
<name>A0A0S4SHQ9_CAMHY</name>
<dbReference type="InterPro" id="IPR050817">
    <property type="entry name" value="DjlA_DnaK_co-chaperone"/>
</dbReference>
<dbReference type="PROSITE" id="PS50076">
    <property type="entry name" value="DNAJ_2"/>
    <property type="match status" value="1"/>
</dbReference>
<evidence type="ECO:0000259" key="1">
    <source>
        <dbReference type="PROSITE" id="PS50076"/>
    </source>
</evidence>
<evidence type="ECO:0000313" key="3">
    <source>
        <dbReference type="Proteomes" id="UP000052237"/>
    </source>
</evidence>
<dbReference type="SMART" id="SM00271">
    <property type="entry name" value="DnaJ"/>
    <property type="match status" value="1"/>
</dbReference>
<dbReference type="CDD" id="cd06257">
    <property type="entry name" value="DnaJ"/>
    <property type="match status" value="1"/>
</dbReference>
<dbReference type="InterPro" id="IPR001623">
    <property type="entry name" value="DnaJ_domain"/>
</dbReference>
<dbReference type="InterPro" id="IPR036869">
    <property type="entry name" value="J_dom_sf"/>
</dbReference>
<protein>
    <submittedName>
        <fullName evidence="2">DnaJ domain-containing protein</fullName>
    </submittedName>
</protein>
<dbReference type="RefSeq" id="WP_059435280.1">
    <property type="nucleotide sequence ID" value="NZ_FAVB01000003.1"/>
</dbReference>
<dbReference type="Pfam" id="PF00226">
    <property type="entry name" value="DnaJ"/>
    <property type="match status" value="1"/>
</dbReference>
<dbReference type="PRINTS" id="PR00625">
    <property type="entry name" value="JDOMAIN"/>
</dbReference>